<accession>A0A1Z1MDJ5</accession>
<gene>
    <name evidence="2" type="primary">orf53</name>
</gene>
<dbReference type="AlphaFoldDB" id="A0A1Z1MDJ5"/>
<reference evidence="2" key="1">
    <citation type="journal article" date="2017" name="J. Phycol.">
        <title>Analysis of chloroplast genomes and a supermatrix inform reclassification of the Rhodomelaceae (Rhodophyta).</title>
        <authorList>
            <person name="Diaz-Tapia P."/>
            <person name="Maggs C.A."/>
            <person name="West J.A."/>
            <person name="Verbruggen H."/>
        </authorList>
    </citation>
    <scope>NUCLEOTIDE SEQUENCE</scope>
    <source>
        <strain evidence="2">PD644</strain>
    </source>
</reference>
<keyword evidence="1" id="KW-0472">Membrane</keyword>
<keyword evidence="1" id="KW-1133">Transmembrane helix</keyword>
<name>A0A1Z1MDJ5_9FLOR</name>
<keyword evidence="2" id="KW-0150">Chloroplast</keyword>
<sequence>MKKHVFRLLLAFIPNILIPVGLYLAGDKNIISIKILEGEYLEYNISIILNKVY</sequence>
<dbReference type="RefSeq" id="YP_009395117.1">
    <property type="nucleotide sequence ID" value="NC_035276.1"/>
</dbReference>
<feature type="transmembrane region" description="Helical" evidence="1">
    <location>
        <begin position="6"/>
        <end position="25"/>
    </location>
</feature>
<evidence type="ECO:0000313" key="2">
    <source>
        <dbReference type="EMBL" id="ARW63885.1"/>
    </source>
</evidence>
<evidence type="ECO:0000256" key="1">
    <source>
        <dbReference type="SAM" id="Phobius"/>
    </source>
</evidence>
<dbReference type="EMBL" id="MF101430">
    <property type="protein sequence ID" value="ARW63885.1"/>
    <property type="molecule type" value="Genomic_DNA"/>
</dbReference>
<keyword evidence="1" id="KW-0812">Transmembrane</keyword>
<organism evidence="2">
    <name type="scientific">Alsidium seaforthii</name>
    <dbReference type="NCBI Taxonomy" id="2007182"/>
    <lineage>
        <taxon>Eukaryota</taxon>
        <taxon>Rhodophyta</taxon>
        <taxon>Florideophyceae</taxon>
        <taxon>Rhodymeniophycidae</taxon>
        <taxon>Ceramiales</taxon>
        <taxon>Rhodomelaceae</taxon>
        <taxon>Polysiphonioideae</taxon>
        <taxon>Alsidium</taxon>
    </lineage>
</organism>
<protein>
    <submittedName>
        <fullName evidence="2">Uncharacterized protein</fullName>
    </submittedName>
</protein>
<keyword evidence="2" id="KW-0934">Plastid</keyword>
<dbReference type="GeneID" id="33357093"/>
<geneLocation type="chloroplast" evidence="2"/>
<proteinExistence type="predicted"/>